<keyword evidence="4 7" id="KW-0378">Hydrolase</keyword>
<name>A0ABR7NLF0_9FIRM</name>
<dbReference type="PANTHER" id="PTHR46832:SF1">
    <property type="entry name" value="5'-METHYLTHIOADENOSINE_S-ADENOSYLHOMOCYSTEINE NUCLEOSIDASE"/>
    <property type="match status" value="1"/>
</dbReference>
<keyword evidence="3" id="KW-0028">Amino-acid biosynthesis</keyword>
<evidence type="ECO:0000259" key="6">
    <source>
        <dbReference type="Pfam" id="PF01048"/>
    </source>
</evidence>
<keyword evidence="8" id="KW-1185">Reference proteome</keyword>
<organism evidence="7 8">
    <name type="scientific">Yanshouia hominis</name>
    <dbReference type="NCBI Taxonomy" id="2763673"/>
    <lineage>
        <taxon>Bacteria</taxon>
        <taxon>Bacillati</taxon>
        <taxon>Bacillota</taxon>
        <taxon>Clostridia</taxon>
        <taxon>Eubacteriales</taxon>
        <taxon>Oscillospiraceae</taxon>
        <taxon>Yanshouia</taxon>
    </lineage>
</organism>
<evidence type="ECO:0000256" key="4">
    <source>
        <dbReference type="ARBA" id="ARBA00022801"/>
    </source>
</evidence>
<dbReference type="InterPro" id="IPR000845">
    <property type="entry name" value="Nucleoside_phosphorylase_d"/>
</dbReference>
<dbReference type="EMBL" id="JACRTB010000022">
    <property type="protein sequence ID" value="MBC8577124.1"/>
    <property type="molecule type" value="Genomic_DNA"/>
</dbReference>
<reference evidence="7 8" key="1">
    <citation type="submission" date="2020-08" db="EMBL/GenBank/DDBJ databases">
        <title>Genome public.</title>
        <authorList>
            <person name="Liu C."/>
            <person name="Sun Q."/>
        </authorList>
    </citation>
    <scope>NUCLEOTIDE SEQUENCE [LARGE SCALE GENOMIC DNA]</scope>
    <source>
        <strain evidence="7 8">BX1</strain>
    </source>
</reference>
<evidence type="ECO:0000313" key="7">
    <source>
        <dbReference type="EMBL" id="MBC8577124.1"/>
    </source>
</evidence>
<keyword evidence="7" id="KW-0326">Glycosidase</keyword>
<proteinExistence type="predicted"/>
<dbReference type="NCBIfam" id="TIGR01704">
    <property type="entry name" value="MTA_SAH-Nsdase"/>
    <property type="match status" value="1"/>
</dbReference>
<keyword evidence="5" id="KW-0486">Methionine biosynthesis</keyword>
<sequence length="230" mass="25054">MLWGIIGAMDDEIDLLRRKTIIKEEFVRYGCTFSSGTLEGKSVILVCCGIGKVNAAICADTLIQSFGVDRIVHVGVAGSLRPDLECLDVVVAVDAVYHDMEPGVLIDYFPHCDRFPCDPGLVSLASSVCSAITASQGRRTVTGHLVSGDQFINDRTTKERLHEQFQAACVEMEGAAVAHVAYVNQLPFLILRTISDSLRDGAILEYNHFKPLACEQSSRMVCALLDASED</sequence>
<evidence type="ECO:0000256" key="5">
    <source>
        <dbReference type="ARBA" id="ARBA00023167"/>
    </source>
</evidence>
<dbReference type="Gene3D" id="3.40.50.1580">
    <property type="entry name" value="Nucleoside phosphorylase domain"/>
    <property type="match status" value="1"/>
</dbReference>
<dbReference type="Pfam" id="PF01048">
    <property type="entry name" value="PNP_UDP_1"/>
    <property type="match status" value="1"/>
</dbReference>
<dbReference type="InterPro" id="IPR010049">
    <property type="entry name" value="MTA_SAH_Nsdase"/>
</dbReference>
<dbReference type="CDD" id="cd09008">
    <property type="entry name" value="MTAN"/>
    <property type="match status" value="1"/>
</dbReference>
<gene>
    <name evidence="7" type="ORF">H8717_11995</name>
</gene>
<accession>A0ABR7NLF0</accession>
<comment type="caution">
    <text evidence="7">The sequence shown here is derived from an EMBL/GenBank/DDBJ whole genome shotgun (WGS) entry which is preliminary data.</text>
</comment>
<evidence type="ECO:0000313" key="8">
    <source>
        <dbReference type="Proteomes" id="UP000658131"/>
    </source>
</evidence>
<dbReference type="SUPFAM" id="SSF53167">
    <property type="entry name" value="Purine and uridine phosphorylases"/>
    <property type="match status" value="1"/>
</dbReference>
<feature type="domain" description="Nucleoside phosphorylase" evidence="6">
    <location>
        <begin position="4"/>
        <end position="225"/>
    </location>
</feature>
<dbReference type="Proteomes" id="UP000658131">
    <property type="component" value="Unassembled WGS sequence"/>
</dbReference>
<dbReference type="RefSeq" id="WP_262400593.1">
    <property type="nucleotide sequence ID" value="NZ_JACRTB010000022.1"/>
</dbReference>
<comment type="pathway">
    <text evidence="1">Amino-acid biosynthesis; L-methionine biosynthesis via salvage pathway; S-methyl-5-thio-alpha-D-ribose 1-phosphate from S-methyl-5'-thioadenosine (hydrolase route): step 1/2.</text>
</comment>
<dbReference type="NCBIfam" id="NF004079">
    <property type="entry name" value="PRK05584.1"/>
    <property type="match status" value="1"/>
</dbReference>
<evidence type="ECO:0000256" key="3">
    <source>
        <dbReference type="ARBA" id="ARBA00022605"/>
    </source>
</evidence>
<dbReference type="EC" id="3.2.2.9" evidence="2"/>
<dbReference type="PANTHER" id="PTHR46832">
    <property type="entry name" value="5'-METHYLTHIOADENOSINE/S-ADENOSYLHOMOCYSTEINE NUCLEOSIDASE"/>
    <property type="match status" value="1"/>
</dbReference>
<evidence type="ECO:0000256" key="2">
    <source>
        <dbReference type="ARBA" id="ARBA00011974"/>
    </source>
</evidence>
<protein>
    <recommendedName>
        <fullName evidence="2">adenosylhomocysteine nucleosidase</fullName>
        <ecNumber evidence="2">3.2.2.9</ecNumber>
    </recommendedName>
</protein>
<dbReference type="GO" id="GO:0008782">
    <property type="term" value="F:adenosylhomocysteine nucleosidase activity"/>
    <property type="evidence" value="ECO:0007669"/>
    <property type="project" value="UniProtKB-EC"/>
</dbReference>
<dbReference type="InterPro" id="IPR035994">
    <property type="entry name" value="Nucleoside_phosphorylase_sf"/>
</dbReference>
<evidence type="ECO:0000256" key="1">
    <source>
        <dbReference type="ARBA" id="ARBA00004945"/>
    </source>
</evidence>